<comment type="caution">
    <text evidence="11">The sequence shown here is derived from an EMBL/GenBank/DDBJ whole genome shotgun (WGS) entry which is preliminary data.</text>
</comment>
<dbReference type="PANTHER" id="PTHR14218">
    <property type="entry name" value="PROTEASE S8 TRIPEPTIDYL PEPTIDASE I CLN2"/>
    <property type="match status" value="1"/>
</dbReference>
<dbReference type="Proteomes" id="UP000052013">
    <property type="component" value="Unassembled WGS sequence"/>
</dbReference>
<feature type="compositionally biased region" description="Low complexity" evidence="8">
    <location>
        <begin position="210"/>
        <end position="220"/>
    </location>
</feature>
<dbReference type="Pfam" id="PF09286">
    <property type="entry name" value="Pro-kuma_activ"/>
    <property type="match status" value="1"/>
</dbReference>
<dbReference type="STRING" id="1423739.FC85_GL003005"/>
<evidence type="ECO:0000256" key="2">
    <source>
        <dbReference type="ARBA" id="ARBA00022670"/>
    </source>
</evidence>
<dbReference type="SMART" id="SM00944">
    <property type="entry name" value="Pro-kuma_activ"/>
    <property type="match status" value="1"/>
</dbReference>
<dbReference type="GO" id="GO:0008240">
    <property type="term" value="F:tripeptidyl-peptidase activity"/>
    <property type="evidence" value="ECO:0007669"/>
    <property type="project" value="TreeGrafter"/>
</dbReference>
<name>A0A0R1SA57_9LACO</name>
<evidence type="ECO:0000256" key="8">
    <source>
        <dbReference type="SAM" id="MobiDB-lite"/>
    </source>
</evidence>
<comment type="cofactor">
    <cofactor evidence="1">
        <name>Ca(2+)</name>
        <dbReference type="ChEBI" id="CHEBI:29108"/>
    </cofactor>
</comment>
<dbReference type="PROSITE" id="PS51695">
    <property type="entry name" value="SEDOLISIN"/>
    <property type="match status" value="1"/>
</dbReference>
<dbReference type="Gene3D" id="3.40.50.200">
    <property type="entry name" value="Peptidase S8/S53 domain"/>
    <property type="match status" value="1"/>
</dbReference>
<evidence type="ECO:0000256" key="1">
    <source>
        <dbReference type="ARBA" id="ARBA00001913"/>
    </source>
</evidence>
<dbReference type="GO" id="GO:0006508">
    <property type="term" value="P:proteolysis"/>
    <property type="evidence" value="ECO:0007669"/>
    <property type="project" value="UniProtKB-KW"/>
</dbReference>
<dbReference type="EMBL" id="AZEY01000053">
    <property type="protein sequence ID" value="KRL65951.1"/>
    <property type="molecule type" value="Genomic_DNA"/>
</dbReference>
<evidence type="ECO:0000256" key="5">
    <source>
        <dbReference type="ARBA" id="ARBA00022825"/>
    </source>
</evidence>
<sequence>MIWGKFESNDMRKKLRNLRKKKWFVGAVSFAALLLVSPAAQAASKKKAAGKDPYGINKLLKQLSGKQKLSPNKQVQLEVVLKPRDQNQMADQIYAVNTPGNQDFKHFYSPASFRAKFGQNAEVVGQYRPYFKKYHLKTHNYSNGLMIKVSGKAKNVNKAFNTNLQTAKYRDNPVQFSSKKPKMPAELADNVLTVLGITSFNSKMGGGLTQTGAQAASAKSSKNKTNKKTNKKTKVQTKVTKKKPTKPEKQFAPQKFVNRYHLQPLYDKGYYGQGQTLGVVTFGGFSKRDAQQYWKGEHIATKPNRISVKKLSAPSPFGAAAEKSYGLETTLDVQQSGAIAPQANIRVYQSKFSDVGMVDAFTTAFDENRVSSLSLSYGLSEYIMRYLKNQGLINPVYGQVMNIVMAQGAMQGISTFVASGDTGAYNIGIGGKILNAIQLPNYSIYGTFPADNPWVTTTGGTTLPFHKNYGHGLKFSVDKERAWGGDYMFKAFAKHRNVFLSNLTLYSQLLNGGGGGISHVYGTPQYQQGVSGVNTFNAREFISNALQPRMNPVLLSGTDYGRNFPDVSANADPMTGYQIYMKKTGWVSNIGGTSAVAPQFSGATAVINSGKGGRMGFWNPQIYKLAQDKDKTPFTTLDSATDNSNLYYTGQPGKIYNQATGLGTVDFEKLYNNFQ</sequence>
<evidence type="ECO:0000256" key="3">
    <source>
        <dbReference type="ARBA" id="ARBA00022723"/>
    </source>
</evidence>
<evidence type="ECO:0000313" key="11">
    <source>
        <dbReference type="EMBL" id="KRL65951.1"/>
    </source>
</evidence>
<dbReference type="CDD" id="cd04056">
    <property type="entry name" value="Peptidases_S53"/>
    <property type="match status" value="1"/>
</dbReference>
<feature type="compositionally biased region" description="Basic residues" evidence="8">
    <location>
        <begin position="221"/>
        <end position="244"/>
    </location>
</feature>
<keyword evidence="9" id="KW-0732">Signal</keyword>
<accession>A0A0R1SA57</accession>
<keyword evidence="5" id="KW-0720">Serine protease</keyword>
<keyword evidence="6" id="KW-0106">Calcium</keyword>
<feature type="region of interest" description="Disordered" evidence="8">
    <location>
        <begin position="210"/>
        <end position="249"/>
    </location>
</feature>
<dbReference type="PATRIC" id="fig|1423739.3.peg.3130"/>
<dbReference type="InterPro" id="IPR030400">
    <property type="entry name" value="Sedolisin_dom"/>
</dbReference>
<protein>
    <submittedName>
        <fullName evidence="11">Pro-kumamolisin, activation domain protein</fullName>
    </submittedName>
</protein>
<keyword evidence="2" id="KW-0645">Protease</keyword>
<dbReference type="CDD" id="cd11377">
    <property type="entry name" value="Pro-peptidase_S53"/>
    <property type="match status" value="1"/>
</dbReference>
<dbReference type="AlphaFoldDB" id="A0A0R1SA57"/>
<keyword evidence="7" id="KW-0865">Zymogen</keyword>
<dbReference type="SUPFAM" id="SSF52743">
    <property type="entry name" value="Subtilisin-like"/>
    <property type="match status" value="1"/>
</dbReference>
<feature type="chain" id="PRO_5006410413" evidence="9">
    <location>
        <begin position="43"/>
        <end position="675"/>
    </location>
</feature>
<dbReference type="InterPro" id="IPR015366">
    <property type="entry name" value="S53_propep"/>
</dbReference>
<organism evidence="11 12">
    <name type="scientific">Lentilactobacillus diolivorans DSM 14421</name>
    <dbReference type="NCBI Taxonomy" id="1423739"/>
    <lineage>
        <taxon>Bacteria</taxon>
        <taxon>Bacillati</taxon>
        <taxon>Bacillota</taxon>
        <taxon>Bacilli</taxon>
        <taxon>Lactobacillales</taxon>
        <taxon>Lactobacillaceae</taxon>
        <taxon>Lentilactobacillus</taxon>
    </lineage>
</organism>
<feature type="signal peptide" evidence="9">
    <location>
        <begin position="1"/>
        <end position="42"/>
    </location>
</feature>
<evidence type="ECO:0000256" key="9">
    <source>
        <dbReference type="SAM" id="SignalP"/>
    </source>
</evidence>
<keyword evidence="4" id="KW-0378">Hydrolase</keyword>
<evidence type="ECO:0000259" key="10">
    <source>
        <dbReference type="PROSITE" id="PS51695"/>
    </source>
</evidence>
<dbReference type="SUPFAM" id="SSF54897">
    <property type="entry name" value="Protease propeptides/inhibitors"/>
    <property type="match status" value="1"/>
</dbReference>
<evidence type="ECO:0000256" key="6">
    <source>
        <dbReference type="ARBA" id="ARBA00022837"/>
    </source>
</evidence>
<dbReference type="PANTHER" id="PTHR14218:SF15">
    <property type="entry name" value="TRIPEPTIDYL-PEPTIDASE 1"/>
    <property type="match status" value="1"/>
</dbReference>
<evidence type="ECO:0000313" key="12">
    <source>
        <dbReference type="Proteomes" id="UP000052013"/>
    </source>
</evidence>
<dbReference type="InterPro" id="IPR050819">
    <property type="entry name" value="Tripeptidyl-peptidase_I"/>
</dbReference>
<keyword evidence="3" id="KW-0479">Metal-binding</keyword>
<dbReference type="GO" id="GO:0046872">
    <property type="term" value="F:metal ion binding"/>
    <property type="evidence" value="ECO:0007669"/>
    <property type="project" value="UniProtKB-KW"/>
</dbReference>
<proteinExistence type="predicted"/>
<dbReference type="InterPro" id="IPR036852">
    <property type="entry name" value="Peptidase_S8/S53_dom_sf"/>
</dbReference>
<dbReference type="GO" id="GO:0004252">
    <property type="term" value="F:serine-type endopeptidase activity"/>
    <property type="evidence" value="ECO:0007669"/>
    <property type="project" value="InterPro"/>
</dbReference>
<gene>
    <name evidence="11" type="ORF">FC85_GL003005</name>
</gene>
<reference evidence="11 12" key="1">
    <citation type="journal article" date="2015" name="Genome Announc.">
        <title>Expanding the biotechnology potential of lactobacilli through comparative genomics of 213 strains and associated genera.</title>
        <authorList>
            <person name="Sun Z."/>
            <person name="Harris H.M."/>
            <person name="McCann A."/>
            <person name="Guo C."/>
            <person name="Argimon S."/>
            <person name="Zhang W."/>
            <person name="Yang X."/>
            <person name="Jeffery I.B."/>
            <person name="Cooney J.C."/>
            <person name="Kagawa T.F."/>
            <person name="Liu W."/>
            <person name="Song Y."/>
            <person name="Salvetti E."/>
            <person name="Wrobel A."/>
            <person name="Rasinkangas P."/>
            <person name="Parkhill J."/>
            <person name="Rea M.C."/>
            <person name="O'Sullivan O."/>
            <person name="Ritari J."/>
            <person name="Douillard F.P."/>
            <person name="Paul Ross R."/>
            <person name="Yang R."/>
            <person name="Briner A.E."/>
            <person name="Felis G.E."/>
            <person name="de Vos W.M."/>
            <person name="Barrangou R."/>
            <person name="Klaenhammer T.R."/>
            <person name="Caufield P.W."/>
            <person name="Cui Y."/>
            <person name="Zhang H."/>
            <person name="O'Toole P.W."/>
        </authorList>
    </citation>
    <scope>NUCLEOTIDE SEQUENCE [LARGE SCALE GENOMIC DNA]</scope>
    <source>
        <strain evidence="11 12">DSM 14421</strain>
    </source>
</reference>
<evidence type="ECO:0000256" key="7">
    <source>
        <dbReference type="ARBA" id="ARBA00023145"/>
    </source>
</evidence>
<evidence type="ECO:0000256" key="4">
    <source>
        <dbReference type="ARBA" id="ARBA00022801"/>
    </source>
</evidence>
<feature type="domain" description="Peptidase S53" evidence="10">
    <location>
        <begin position="250"/>
        <end position="675"/>
    </location>
</feature>